<dbReference type="GO" id="GO:0016705">
    <property type="term" value="F:oxidoreductase activity, acting on paired donors, with incorporation or reduction of molecular oxygen"/>
    <property type="evidence" value="ECO:0007669"/>
    <property type="project" value="InterPro"/>
</dbReference>
<dbReference type="GO" id="GO:0020037">
    <property type="term" value="F:heme binding"/>
    <property type="evidence" value="ECO:0007669"/>
    <property type="project" value="InterPro"/>
</dbReference>
<dbReference type="Proteomes" id="UP001460270">
    <property type="component" value="Unassembled WGS sequence"/>
</dbReference>
<dbReference type="InterPro" id="IPR001128">
    <property type="entry name" value="Cyt_P450"/>
</dbReference>
<dbReference type="InterPro" id="IPR050479">
    <property type="entry name" value="CYP11_CYP27_families"/>
</dbReference>
<dbReference type="PANTHER" id="PTHR24279:SF123">
    <property type="entry name" value="CYTOCHROME P450 FAMILY 27 SUBFAMILY A MEMBER 1"/>
    <property type="match status" value="1"/>
</dbReference>
<comment type="caution">
    <text evidence="10">The sequence shown here is derived from an EMBL/GenBank/DDBJ whole genome shotgun (WGS) entry which is preliminary data.</text>
</comment>
<evidence type="ECO:0008006" key="12">
    <source>
        <dbReference type="Google" id="ProtNLM"/>
    </source>
</evidence>
<evidence type="ECO:0000256" key="8">
    <source>
        <dbReference type="PIRSR" id="PIRSR602401-1"/>
    </source>
</evidence>
<dbReference type="GO" id="GO:0006700">
    <property type="term" value="P:C21-steroid hormone biosynthetic process"/>
    <property type="evidence" value="ECO:0007669"/>
    <property type="project" value="TreeGrafter"/>
</dbReference>
<dbReference type="EMBL" id="JBBPFD010000664">
    <property type="protein sequence ID" value="KAK7877926.1"/>
    <property type="molecule type" value="Genomic_DNA"/>
</dbReference>
<dbReference type="AlphaFoldDB" id="A0AAW0MGC4"/>
<dbReference type="PROSITE" id="PS00086">
    <property type="entry name" value="CYTOCHROME_P450"/>
    <property type="match status" value="1"/>
</dbReference>
<gene>
    <name evidence="10" type="ORF">WMY93_031402</name>
</gene>
<protein>
    <recommendedName>
        <fullName evidence="12">Cytochrome P450</fullName>
    </recommendedName>
</protein>
<organism evidence="10 11">
    <name type="scientific">Mugilogobius chulae</name>
    <name type="common">yellowstripe goby</name>
    <dbReference type="NCBI Taxonomy" id="88201"/>
    <lineage>
        <taxon>Eukaryota</taxon>
        <taxon>Metazoa</taxon>
        <taxon>Chordata</taxon>
        <taxon>Craniata</taxon>
        <taxon>Vertebrata</taxon>
        <taxon>Euteleostomi</taxon>
        <taxon>Actinopterygii</taxon>
        <taxon>Neopterygii</taxon>
        <taxon>Teleostei</taxon>
        <taxon>Neoteleostei</taxon>
        <taxon>Acanthomorphata</taxon>
        <taxon>Gobiaria</taxon>
        <taxon>Gobiiformes</taxon>
        <taxon>Gobioidei</taxon>
        <taxon>Gobiidae</taxon>
        <taxon>Gobionellinae</taxon>
        <taxon>Mugilogobius</taxon>
    </lineage>
</organism>
<evidence type="ECO:0000256" key="9">
    <source>
        <dbReference type="RuleBase" id="RU000461"/>
    </source>
</evidence>
<evidence type="ECO:0000256" key="6">
    <source>
        <dbReference type="ARBA" id="ARBA00023004"/>
    </source>
</evidence>
<dbReference type="GO" id="GO:0006704">
    <property type="term" value="P:glucocorticoid biosynthetic process"/>
    <property type="evidence" value="ECO:0007669"/>
    <property type="project" value="TreeGrafter"/>
</dbReference>
<dbReference type="PRINTS" id="PR00463">
    <property type="entry name" value="EP450I"/>
</dbReference>
<keyword evidence="5 9" id="KW-0560">Oxidoreductase</keyword>
<evidence type="ECO:0000256" key="7">
    <source>
        <dbReference type="ARBA" id="ARBA00023033"/>
    </source>
</evidence>
<dbReference type="Gene3D" id="1.10.630.10">
    <property type="entry name" value="Cytochrome P450"/>
    <property type="match status" value="1"/>
</dbReference>
<dbReference type="InterPro" id="IPR017972">
    <property type="entry name" value="Cyt_P450_CS"/>
</dbReference>
<dbReference type="GO" id="GO:0034650">
    <property type="term" value="P:cortisol metabolic process"/>
    <property type="evidence" value="ECO:0007669"/>
    <property type="project" value="TreeGrafter"/>
</dbReference>
<name>A0AAW0MGC4_9GOBI</name>
<evidence type="ECO:0000256" key="3">
    <source>
        <dbReference type="ARBA" id="ARBA00022617"/>
    </source>
</evidence>
<evidence type="ECO:0000313" key="11">
    <source>
        <dbReference type="Proteomes" id="UP001460270"/>
    </source>
</evidence>
<evidence type="ECO:0000256" key="4">
    <source>
        <dbReference type="ARBA" id="ARBA00022723"/>
    </source>
</evidence>
<keyword evidence="11" id="KW-1185">Reference proteome</keyword>
<comment type="cofactor">
    <cofactor evidence="1 8">
        <name>heme</name>
        <dbReference type="ChEBI" id="CHEBI:30413"/>
    </cofactor>
</comment>
<dbReference type="GO" id="GO:0004497">
    <property type="term" value="F:monooxygenase activity"/>
    <property type="evidence" value="ECO:0007669"/>
    <property type="project" value="UniProtKB-KW"/>
</dbReference>
<dbReference type="GO" id="GO:0071375">
    <property type="term" value="P:cellular response to peptide hormone stimulus"/>
    <property type="evidence" value="ECO:0007669"/>
    <property type="project" value="TreeGrafter"/>
</dbReference>
<evidence type="ECO:0000256" key="1">
    <source>
        <dbReference type="ARBA" id="ARBA00001971"/>
    </source>
</evidence>
<evidence type="ECO:0000256" key="5">
    <source>
        <dbReference type="ARBA" id="ARBA00023002"/>
    </source>
</evidence>
<evidence type="ECO:0000313" key="10">
    <source>
        <dbReference type="EMBL" id="KAK7877926.1"/>
    </source>
</evidence>
<dbReference type="GO" id="GO:0008203">
    <property type="term" value="P:cholesterol metabolic process"/>
    <property type="evidence" value="ECO:0007669"/>
    <property type="project" value="TreeGrafter"/>
</dbReference>
<dbReference type="GO" id="GO:0005743">
    <property type="term" value="C:mitochondrial inner membrane"/>
    <property type="evidence" value="ECO:0007669"/>
    <property type="project" value="TreeGrafter"/>
</dbReference>
<keyword evidence="4 8" id="KW-0479">Metal-binding</keyword>
<accession>A0AAW0MGC4</accession>
<comment type="similarity">
    <text evidence="2 9">Belongs to the cytochrome P450 family.</text>
</comment>
<sequence length="120" mass="14229">MRCFIRQTCYVTYWTPFTFHHYAISHDPRTFPAPFEFRPERWIRDGRTLPHPFGSIPFGFGVRGCVGRRIAELEMYIALFQLVRLFEIRPEASVGEVKSLNRTVLMVQTENSTCTLYRRH</sequence>
<proteinExistence type="inferred from homology"/>
<dbReference type="InterPro" id="IPR002401">
    <property type="entry name" value="Cyt_P450_E_grp-I"/>
</dbReference>
<dbReference type="GO" id="GO:0005506">
    <property type="term" value="F:iron ion binding"/>
    <property type="evidence" value="ECO:0007669"/>
    <property type="project" value="InterPro"/>
</dbReference>
<keyword evidence="6 8" id="KW-0408">Iron</keyword>
<reference evidence="11" key="1">
    <citation type="submission" date="2024-04" db="EMBL/GenBank/DDBJ databases">
        <title>Salinicola lusitanus LLJ914,a marine bacterium isolated from the Okinawa Trough.</title>
        <authorList>
            <person name="Li J."/>
        </authorList>
    </citation>
    <scope>NUCLEOTIDE SEQUENCE [LARGE SCALE GENOMIC DNA]</scope>
</reference>
<dbReference type="SUPFAM" id="SSF48264">
    <property type="entry name" value="Cytochrome P450"/>
    <property type="match status" value="1"/>
</dbReference>
<evidence type="ECO:0000256" key="2">
    <source>
        <dbReference type="ARBA" id="ARBA00010617"/>
    </source>
</evidence>
<feature type="binding site" description="axial binding residue" evidence="8">
    <location>
        <position position="65"/>
    </location>
    <ligand>
        <name>heme</name>
        <dbReference type="ChEBI" id="CHEBI:30413"/>
    </ligand>
    <ligandPart>
        <name>Fe</name>
        <dbReference type="ChEBI" id="CHEBI:18248"/>
    </ligandPart>
</feature>
<dbReference type="Pfam" id="PF00067">
    <property type="entry name" value="p450"/>
    <property type="match status" value="1"/>
</dbReference>
<dbReference type="PANTHER" id="PTHR24279">
    <property type="entry name" value="CYTOCHROME P450"/>
    <property type="match status" value="1"/>
</dbReference>
<keyword evidence="7 9" id="KW-0503">Monooxygenase</keyword>
<keyword evidence="3 8" id="KW-0349">Heme</keyword>
<dbReference type="InterPro" id="IPR036396">
    <property type="entry name" value="Cyt_P450_sf"/>
</dbReference>